<accession>A0A067MKZ4</accession>
<evidence type="ECO:0000313" key="2">
    <source>
        <dbReference type="Proteomes" id="UP000027195"/>
    </source>
</evidence>
<dbReference type="EMBL" id="KL198032">
    <property type="protein sequence ID" value="KDQ15370.1"/>
    <property type="molecule type" value="Genomic_DNA"/>
</dbReference>
<dbReference type="STRING" id="930990.A0A067MKZ4"/>
<dbReference type="Proteomes" id="UP000027195">
    <property type="component" value="Unassembled WGS sequence"/>
</dbReference>
<keyword evidence="2" id="KW-1185">Reference proteome</keyword>
<dbReference type="InParanoid" id="A0A067MKZ4"/>
<dbReference type="OrthoDB" id="3439489at2759"/>
<name>A0A067MKZ4_BOTB1</name>
<sequence length="133" mass="15181">MTLETGEYTIQYLKTRQYIGRKFAEDKSLNPKQVVSVPQDAQAPKWRVEKLDNDRYRLSIGYPTGVQGRGMAAFLMGEEPEEWVIRHFGSGEDNVYSIQGGGGHCKIFEDEPETRVSIALTRDVPDPWIFNRA</sequence>
<gene>
    <name evidence="1" type="ORF">BOTBODRAFT_65452</name>
</gene>
<dbReference type="HOGENOM" id="CLU_115968_3_0_1"/>
<dbReference type="InterPro" id="IPR031755">
    <property type="entry name" value="Inhibitor_I66"/>
</dbReference>
<dbReference type="GO" id="GO:0004867">
    <property type="term" value="F:serine-type endopeptidase inhibitor activity"/>
    <property type="evidence" value="ECO:0007669"/>
    <property type="project" value="InterPro"/>
</dbReference>
<evidence type="ECO:0000313" key="1">
    <source>
        <dbReference type="EMBL" id="KDQ15370.1"/>
    </source>
</evidence>
<reference evidence="2" key="1">
    <citation type="journal article" date="2014" name="Proc. Natl. Acad. Sci. U.S.A.">
        <title>Extensive sampling of basidiomycete genomes demonstrates inadequacy of the white-rot/brown-rot paradigm for wood decay fungi.</title>
        <authorList>
            <person name="Riley R."/>
            <person name="Salamov A.A."/>
            <person name="Brown D.W."/>
            <person name="Nagy L.G."/>
            <person name="Floudas D."/>
            <person name="Held B.W."/>
            <person name="Levasseur A."/>
            <person name="Lombard V."/>
            <person name="Morin E."/>
            <person name="Otillar R."/>
            <person name="Lindquist E.A."/>
            <person name="Sun H."/>
            <person name="LaButti K.M."/>
            <person name="Schmutz J."/>
            <person name="Jabbour D."/>
            <person name="Luo H."/>
            <person name="Baker S.E."/>
            <person name="Pisabarro A.G."/>
            <person name="Walton J.D."/>
            <person name="Blanchette R.A."/>
            <person name="Henrissat B."/>
            <person name="Martin F."/>
            <person name="Cullen D."/>
            <person name="Hibbett D.S."/>
            <person name="Grigoriev I.V."/>
        </authorList>
    </citation>
    <scope>NUCLEOTIDE SEQUENCE [LARGE SCALE GENOMIC DNA]</scope>
    <source>
        <strain evidence="2">FD-172 SS1</strain>
    </source>
</reference>
<organism evidence="1 2">
    <name type="scientific">Botryobasidium botryosum (strain FD-172 SS1)</name>
    <dbReference type="NCBI Taxonomy" id="930990"/>
    <lineage>
        <taxon>Eukaryota</taxon>
        <taxon>Fungi</taxon>
        <taxon>Dikarya</taxon>
        <taxon>Basidiomycota</taxon>
        <taxon>Agaricomycotina</taxon>
        <taxon>Agaricomycetes</taxon>
        <taxon>Cantharellales</taxon>
        <taxon>Botryobasidiaceae</taxon>
        <taxon>Botryobasidium</taxon>
    </lineage>
</organism>
<dbReference type="AlphaFoldDB" id="A0A067MKZ4"/>
<dbReference type="Pfam" id="PF16850">
    <property type="entry name" value="Inhibitor_I66"/>
    <property type="match status" value="1"/>
</dbReference>
<dbReference type="Gene3D" id="2.80.10.50">
    <property type="match status" value="1"/>
</dbReference>
<protein>
    <submittedName>
        <fullName evidence="1">Uncharacterized protein</fullName>
    </submittedName>
</protein>
<proteinExistence type="predicted"/>
<dbReference type="CDD" id="cd23428">
    <property type="entry name" value="beta-trefoil_Ricin_SPI"/>
    <property type="match status" value="1"/>
</dbReference>